<proteinExistence type="predicted"/>
<keyword evidence="2" id="KW-1185">Reference proteome</keyword>
<dbReference type="InParanoid" id="E4X8G3"/>
<gene>
    <name evidence="1" type="ORF">GSOID_T00004180001</name>
</gene>
<sequence length="375" mass="44391">MTKADSDLEISIDLVFSEILYDIYEPCSDSVSSKSFKIKNLFDKVVHQRYRLALTPLVQLKIFYISIVDELPLAALYLQGRHYLVNTDFTIYLLGENNNDITDIGVETSSMISRYGVNNLLYFSGQYSVASVYDNSFFFCSTLKHSNYCFYINPLESGKKRINEARGRIRYSQGQRETRRHIAHSVSKQTMEERNLDWTDMTFEDPLWSHEFYNETHGIDPEIGTNSQSFSSLPYEAVINDFCPVVDRKGVLFIATFRWEELTDTTWKSCMEYDGYRCVKWYKEESRHVTNVNYFIILYRYVYGRFLRIDRLATNWNYGRNFNYISSQNQQIIREIESPYYKDINAFGTEFYLIYTKIQSCINNVINNFIKRIIW</sequence>
<name>E4X8G3_OIKDI</name>
<reference evidence="1 2" key="1">
    <citation type="journal article" date="2010" name="Science">
        <title>Plasticity of animal genome architecture unmasked by rapid evolution of a pelagic tunicate.</title>
        <authorList>
            <person name="Denoeud F."/>
            <person name="Henriet S."/>
            <person name="Mungpakdee S."/>
            <person name="Aury J.M."/>
            <person name="Da Silva C."/>
            <person name="Brinkmann H."/>
            <person name="Mikhaleva J."/>
            <person name="Olsen L.C."/>
            <person name="Jubin C."/>
            <person name="Canestro C."/>
            <person name="Bouquet J.M."/>
            <person name="Danks G."/>
            <person name="Poulain J."/>
            <person name="Campsteijn C."/>
            <person name="Adamski M."/>
            <person name="Cross I."/>
            <person name="Yadetie F."/>
            <person name="Muffato M."/>
            <person name="Louis A."/>
            <person name="Butcher S."/>
            <person name="Tsagkogeorga G."/>
            <person name="Konrad A."/>
            <person name="Singh S."/>
            <person name="Jensen M.F."/>
            <person name="Cong E.H."/>
            <person name="Eikeseth-Otteraa H."/>
            <person name="Noel B."/>
            <person name="Anthouard V."/>
            <person name="Porcel B.M."/>
            <person name="Kachouri-Lafond R."/>
            <person name="Nishino A."/>
            <person name="Ugolini M."/>
            <person name="Chourrout P."/>
            <person name="Nishida H."/>
            <person name="Aasland R."/>
            <person name="Huzurbazar S."/>
            <person name="Westhof E."/>
            <person name="Delsuc F."/>
            <person name="Lehrach H."/>
            <person name="Reinhardt R."/>
            <person name="Weissenbach J."/>
            <person name="Roy S.W."/>
            <person name="Artiguenave F."/>
            <person name="Postlethwait J.H."/>
            <person name="Manak J.R."/>
            <person name="Thompson E.M."/>
            <person name="Jaillon O."/>
            <person name="Du Pasquier L."/>
            <person name="Boudinot P."/>
            <person name="Liberles D.A."/>
            <person name="Volff J.N."/>
            <person name="Philippe H."/>
            <person name="Lenhard B."/>
            <person name="Roest Crollius H."/>
            <person name="Wincker P."/>
            <person name="Chourrout D."/>
        </authorList>
    </citation>
    <scope>NUCLEOTIDE SEQUENCE [LARGE SCALE GENOMIC DNA]</scope>
</reference>
<accession>E4X8G3</accession>
<protein>
    <submittedName>
        <fullName evidence="1">Uncharacterized protein</fullName>
    </submittedName>
</protein>
<dbReference type="EMBL" id="FN653029">
    <property type="protein sequence ID" value="CBY08170.1"/>
    <property type="molecule type" value="Genomic_DNA"/>
</dbReference>
<dbReference type="AlphaFoldDB" id="E4X8G3"/>
<evidence type="ECO:0000313" key="1">
    <source>
        <dbReference type="EMBL" id="CBY08170.1"/>
    </source>
</evidence>
<evidence type="ECO:0000313" key="2">
    <source>
        <dbReference type="Proteomes" id="UP000001307"/>
    </source>
</evidence>
<dbReference type="Proteomes" id="UP000001307">
    <property type="component" value="Unassembled WGS sequence"/>
</dbReference>
<organism evidence="1 2">
    <name type="scientific">Oikopleura dioica</name>
    <name type="common">Tunicate</name>
    <dbReference type="NCBI Taxonomy" id="34765"/>
    <lineage>
        <taxon>Eukaryota</taxon>
        <taxon>Metazoa</taxon>
        <taxon>Chordata</taxon>
        <taxon>Tunicata</taxon>
        <taxon>Appendicularia</taxon>
        <taxon>Copelata</taxon>
        <taxon>Oikopleuridae</taxon>
        <taxon>Oikopleura</taxon>
    </lineage>
</organism>